<feature type="compositionally biased region" description="Basic and acidic residues" evidence="1">
    <location>
        <begin position="1"/>
        <end position="14"/>
    </location>
</feature>
<sequence length="114" mass="11532">MREALADESAERRVVAGAAADDDRDLPVGDAGGSHDAAGDAADGARVGRDEAVDHLVREVLGSIVETCHPAPPDRAGVAPGSGQLTSIVSNRLTTCKLGAQTGDARPPAIRLLG</sequence>
<proteinExistence type="predicted"/>
<protein>
    <submittedName>
        <fullName evidence="2">Uncharacterized protein</fullName>
    </submittedName>
</protein>
<evidence type="ECO:0000313" key="2">
    <source>
        <dbReference type="EMBL" id="BDZ54505.1"/>
    </source>
</evidence>
<accession>A0ABM8H194</accession>
<evidence type="ECO:0000256" key="1">
    <source>
        <dbReference type="SAM" id="MobiDB-lite"/>
    </source>
</evidence>
<organism evidence="2 3">
    <name type="scientific">Agromyces marinus</name>
    <dbReference type="NCBI Taxonomy" id="1389020"/>
    <lineage>
        <taxon>Bacteria</taxon>
        <taxon>Bacillati</taxon>
        <taxon>Actinomycetota</taxon>
        <taxon>Actinomycetes</taxon>
        <taxon>Micrococcales</taxon>
        <taxon>Microbacteriaceae</taxon>
        <taxon>Agromyces</taxon>
    </lineage>
</organism>
<keyword evidence="3" id="KW-1185">Reference proteome</keyword>
<gene>
    <name evidence="2" type="ORF">GCM10025870_15780</name>
</gene>
<feature type="compositionally biased region" description="Low complexity" evidence="1">
    <location>
        <begin position="34"/>
        <end position="45"/>
    </location>
</feature>
<evidence type="ECO:0000313" key="3">
    <source>
        <dbReference type="Proteomes" id="UP001321477"/>
    </source>
</evidence>
<dbReference type="EMBL" id="AP027734">
    <property type="protein sequence ID" value="BDZ54505.1"/>
    <property type="molecule type" value="Genomic_DNA"/>
</dbReference>
<reference evidence="3" key="1">
    <citation type="journal article" date="2019" name="Int. J. Syst. Evol. Microbiol.">
        <title>The Global Catalogue of Microorganisms (GCM) 10K type strain sequencing project: providing services to taxonomists for standard genome sequencing and annotation.</title>
        <authorList>
            <consortium name="The Broad Institute Genomics Platform"/>
            <consortium name="The Broad Institute Genome Sequencing Center for Infectious Disease"/>
            <person name="Wu L."/>
            <person name="Ma J."/>
        </authorList>
    </citation>
    <scope>NUCLEOTIDE SEQUENCE [LARGE SCALE GENOMIC DNA]</scope>
    <source>
        <strain evidence="3">NBRC 109019</strain>
    </source>
</reference>
<feature type="region of interest" description="Disordered" evidence="1">
    <location>
        <begin position="1"/>
        <end position="46"/>
    </location>
</feature>
<name>A0ABM8H194_9MICO</name>
<dbReference type="Proteomes" id="UP001321477">
    <property type="component" value="Chromosome"/>
</dbReference>